<comment type="caution">
    <text evidence="2">The sequence shown here is derived from an EMBL/GenBank/DDBJ whole genome shotgun (WGS) entry which is preliminary data.</text>
</comment>
<evidence type="ECO:0000313" key="2">
    <source>
        <dbReference type="EMBL" id="MCS5489539.1"/>
    </source>
</evidence>
<keyword evidence="1" id="KW-1133">Transmembrane helix</keyword>
<reference evidence="2 3" key="1">
    <citation type="submission" date="2022-08" db="EMBL/GenBank/DDBJ databases">
        <title>Algoriphagus sp. CAU 1643 isolated from mud.</title>
        <authorList>
            <person name="Kim W."/>
        </authorList>
    </citation>
    <scope>NUCLEOTIDE SEQUENCE [LARGE SCALE GENOMIC DNA]</scope>
    <source>
        <strain evidence="2 3">CAU 1643</strain>
    </source>
</reference>
<evidence type="ECO:0000256" key="1">
    <source>
        <dbReference type="SAM" id="Phobius"/>
    </source>
</evidence>
<evidence type="ECO:0008006" key="4">
    <source>
        <dbReference type="Google" id="ProtNLM"/>
    </source>
</evidence>
<dbReference type="RefSeq" id="WP_259413206.1">
    <property type="nucleotide sequence ID" value="NZ_JANWGH010000001.1"/>
</dbReference>
<dbReference type="PANTHER" id="PTHR36974">
    <property type="entry name" value="MEMBRANE PROTEIN-RELATED"/>
    <property type="match status" value="1"/>
</dbReference>
<accession>A0ABT2G2Y3</accession>
<proteinExistence type="predicted"/>
<keyword evidence="1" id="KW-0812">Transmembrane</keyword>
<feature type="transmembrane region" description="Helical" evidence="1">
    <location>
        <begin position="105"/>
        <end position="123"/>
    </location>
</feature>
<evidence type="ECO:0000313" key="3">
    <source>
        <dbReference type="Proteomes" id="UP001206788"/>
    </source>
</evidence>
<feature type="transmembrane region" description="Helical" evidence="1">
    <location>
        <begin position="71"/>
        <end position="93"/>
    </location>
</feature>
<dbReference type="Proteomes" id="UP001206788">
    <property type="component" value="Unassembled WGS sequence"/>
</dbReference>
<sequence>MALKDRIITLGLYIQAIFYLFAGINHFLNPDFYLPLIPDYFPQQDILNTLSGIIEISFSFGLIFNKSRKWAVYGIILMLLAFIPSHVYFIQIGSCVPDSLCTPEWVAWARLVIIHPLLMLWAWNYRGFSK</sequence>
<name>A0ABT2G2Y3_9BACT</name>
<organism evidence="2 3">
    <name type="scientific">Algoriphagus limi</name>
    <dbReference type="NCBI Taxonomy" id="2975273"/>
    <lineage>
        <taxon>Bacteria</taxon>
        <taxon>Pseudomonadati</taxon>
        <taxon>Bacteroidota</taxon>
        <taxon>Cytophagia</taxon>
        <taxon>Cytophagales</taxon>
        <taxon>Cyclobacteriaceae</taxon>
        <taxon>Algoriphagus</taxon>
    </lineage>
</organism>
<feature type="transmembrane region" description="Helical" evidence="1">
    <location>
        <begin position="7"/>
        <end position="26"/>
    </location>
</feature>
<feature type="transmembrane region" description="Helical" evidence="1">
    <location>
        <begin position="46"/>
        <end position="64"/>
    </location>
</feature>
<dbReference type="PANTHER" id="PTHR36974:SF1">
    <property type="entry name" value="DOXX FAMILY MEMBRANE PROTEIN"/>
    <property type="match status" value="1"/>
</dbReference>
<gene>
    <name evidence="2" type="ORF">NY014_03820</name>
</gene>
<dbReference type="EMBL" id="JANWGH010000001">
    <property type="protein sequence ID" value="MCS5489539.1"/>
    <property type="molecule type" value="Genomic_DNA"/>
</dbReference>
<keyword evidence="1" id="KW-0472">Membrane</keyword>
<protein>
    <recommendedName>
        <fullName evidence="4">DoxX-like family protein</fullName>
    </recommendedName>
</protein>
<keyword evidence="3" id="KW-1185">Reference proteome</keyword>